<evidence type="ECO:0000313" key="2">
    <source>
        <dbReference type="EMBL" id="KAI5062656.1"/>
    </source>
</evidence>
<dbReference type="Proteomes" id="UP000886520">
    <property type="component" value="Chromosome 22"/>
</dbReference>
<organism evidence="2 3">
    <name type="scientific">Adiantum capillus-veneris</name>
    <name type="common">Maidenhair fern</name>
    <dbReference type="NCBI Taxonomy" id="13818"/>
    <lineage>
        <taxon>Eukaryota</taxon>
        <taxon>Viridiplantae</taxon>
        <taxon>Streptophyta</taxon>
        <taxon>Embryophyta</taxon>
        <taxon>Tracheophyta</taxon>
        <taxon>Polypodiopsida</taxon>
        <taxon>Polypodiidae</taxon>
        <taxon>Polypodiales</taxon>
        <taxon>Pteridineae</taxon>
        <taxon>Pteridaceae</taxon>
        <taxon>Vittarioideae</taxon>
        <taxon>Adiantum</taxon>
    </lineage>
</organism>
<name>A0A9D4U961_ADICA</name>
<comment type="caution">
    <text evidence="2">The sequence shown here is derived from an EMBL/GenBank/DDBJ whole genome shotgun (WGS) entry which is preliminary data.</text>
</comment>
<proteinExistence type="predicted"/>
<gene>
    <name evidence="2" type="ORF">GOP47_0023195</name>
</gene>
<evidence type="ECO:0000313" key="3">
    <source>
        <dbReference type="Proteomes" id="UP000886520"/>
    </source>
</evidence>
<protein>
    <submittedName>
        <fullName evidence="2">Uncharacterized protein</fullName>
    </submittedName>
</protein>
<evidence type="ECO:0000256" key="1">
    <source>
        <dbReference type="SAM" id="SignalP"/>
    </source>
</evidence>
<feature type="signal peptide" evidence="1">
    <location>
        <begin position="1"/>
        <end position="22"/>
    </location>
</feature>
<sequence length="110" mass="12498">MDLGGALAWWIYLVLGVRSLQSDRMVMGSSVSGCSCWFSVIPSCGNKVYGFLWFGFSTWRVVGPVAVKSKNSNCYVFARVAPCKAVMMWLWMKCKALMRWFLDVVDMDEM</sequence>
<feature type="non-terminal residue" evidence="2">
    <location>
        <position position="1"/>
    </location>
</feature>
<reference evidence="2" key="1">
    <citation type="submission" date="2021-01" db="EMBL/GenBank/DDBJ databases">
        <title>Adiantum capillus-veneris genome.</title>
        <authorList>
            <person name="Fang Y."/>
            <person name="Liao Q."/>
        </authorList>
    </citation>
    <scope>NUCLEOTIDE SEQUENCE</scope>
    <source>
        <strain evidence="2">H3</strain>
        <tissue evidence="2">Leaf</tissue>
    </source>
</reference>
<keyword evidence="3" id="KW-1185">Reference proteome</keyword>
<keyword evidence="1" id="KW-0732">Signal</keyword>
<accession>A0A9D4U961</accession>
<dbReference type="AlphaFoldDB" id="A0A9D4U961"/>
<dbReference type="EMBL" id="JABFUD020000022">
    <property type="protein sequence ID" value="KAI5062656.1"/>
    <property type="molecule type" value="Genomic_DNA"/>
</dbReference>
<feature type="chain" id="PRO_5039148094" evidence="1">
    <location>
        <begin position="23"/>
        <end position="110"/>
    </location>
</feature>